<name>A0ABV3V5S5_9MICC</name>
<evidence type="ECO:0000313" key="7">
    <source>
        <dbReference type="Proteomes" id="UP001558481"/>
    </source>
</evidence>
<dbReference type="SMART" id="SM00487">
    <property type="entry name" value="DEXDc"/>
    <property type="match status" value="1"/>
</dbReference>
<dbReference type="RefSeq" id="WP_368629618.1">
    <property type="nucleotide sequence ID" value="NZ_JAYWLU010000011.1"/>
</dbReference>
<comment type="caution">
    <text evidence="6">The sequence shown here is derived from an EMBL/GenBank/DDBJ whole genome shotgun (WGS) entry which is preliminary data.</text>
</comment>
<evidence type="ECO:0000256" key="3">
    <source>
        <dbReference type="ARBA" id="ARBA00022806"/>
    </source>
</evidence>
<dbReference type="PANTHER" id="PTHR47961">
    <property type="entry name" value="DNA POLYMERASE THETA, PUTATIVE (AFU_ORTHOLOGUE AFUA_1G05260)-RELATED"/>
    <property type="match status" value="1"/>
</dbReference>
<protein>
    <submittedName>
        <fullName evidence="6">DEAD/DEAH box helicase</fullName>
    </submittedName>
</protein>
<evidence type="ECO:0000313" key="6">
    <source>
        <dbReference type="EMBL" id="MEX3595305.1"/>
    </source>
</evidence>
<accession>A0ABV3V5S5</accession>
<proteinExistence type="predicted"/>
<dbReference type="PANTHER" id="PTHR47961:SF6">
    <property type="entry name" value="DNA-DIRECTED DNA POLYMERASE"/>
    <property type="match status" value="1"/>
</dbReference>
<keyword evidence="7" id="KW-1185">Reference proteome</keyword>
<dbReference type="PROSITE" id="PS51192">
    <property type="entry name" value="HELICASE_ATP_BIND_1"/>
    <property type="match status" value="1"/>
</dbReference>
<evidence type="ECO:0000256" key="2">
    <source>
        <dbReference type="ARBA" id="ARBA00022801"/>
    </source>
</evidence>
<evidence type="ECO:0000259" key="5">
    <source>
        <dbReference type="PROSITE" id="PS51192"/>
    </source>
</evidence>
<evidence type="ECO:0000256" key="1">
    <source>
        <dbReference type="ARBA" id="ARBA00022741"/>
    </source>
</evidence>
<dbReference type="CDD" id="cd17921">
    <property type="entry name" value="DEXHc_Ski2"/>
    <property type="match status" value="1"/>
</dbReference>
<dbReference type="Gene3D" id="3.40.50.300">
    <property type="entry name" value="P-loop containing nucleotide triphosphate hydrolases"/>
    <property type="match status" value="2"/>
</dbReference>
<dbReference type="SUPFAM" id="SSF52540">
    <property type="entry name" value="P-loop containing nucleoside triphosphate hydrolases"/>
    <property type="match status" value="2"/>
</dbReference>
<sequence length="950" mass="105209">MPESVEVIEAAIREATAPGFRERLLARGEARGMIWRDGTLPENAPAFEPLLTYDLLSYGYALLGNGLRLVEAGGSREVGQRAFENAATAIEAVIARGPATQDQGFHRVVAAAAYHLGSFSARAYSLLGAATNSAEITVSERCLVLLMRRELDELTRLVSDTKADDRTTDAGLLHMLQNLLEPRETDEPLVEDDDSNIMDVLDLALTDGFVGAISVAMLAFERGDVELLNDALDRLRVGLDGSAELNLVPQWWSHRLAIHLLGGLWEASFHVLLPTGPTSGNDNEWDRLRGIFIASLLRRRRSEIDLWPSQLQAAARVLDTRDNLVLSLPTSAGKTRIAELCILACLAEGKRVVFVTPLRALSAQTEAALERTFVPLGITVSSLYGTTGVSNVDRDLLRRRDIVVATPEKLDFALRNDPRLLDDVGLVVLGEGHMIGINEREVRYEIQVQRLLRRPDADHRRIICLSAILPEGEKVEDFVNWLTDDHPDGLIVSDWRPTKLRYGEITWQGDHARLSVTVGNEEPFVPRFITEFVPPKGRRRTPFPKDQQELTLAAAWQLVDEGQTVLIYCPMRTSVSAFAKSIVDLHSRGALRSVFEEDFDQLSTALTIGEEWFGSNHPILACLRLGVAIHHGSLPTPYRKEIERLLQLGILKITVSSPTLAQGLNLAASALLVHSIWRSRSVIDGSEFRNIVGRAGRAFVDSAGIVLHPMYDRLRERRRTWRALVEDTALHDMQSGLMQLVATLLYRMQLKLGDEDADALIEYVAGNAAWDFPELNNEEEESANQARNTWLAHVASLDSALLSLLNDTAIEEEGIEEALDQALASSLWTRSLGRHTPVHQKALRIGLAARANVLWSQTTPTQRRGYFLAGVGLETGRQLDEHANVLNQHLREADLGVLRGDDEAATVAITSFASIALNIIPFAPKTLPGGWEQILASWLEGKSVTNYRIR</sequence>
<evidence type="ECO:0000256" key="4">
    <source>
        <dbReference type="ARBA" id="ARBA00022840"/>
    </source>
</evidence>
<reference evidence="6 7" key="1">
    <citation type="journal article" date="2024" name="Fungal Genet. Biol.">
        <title>The porcine skin microbiome exhibits broad fungal antagonism.</title>
        <authorList>
            <person name="De La Cruz K.F."/>
            <person name="Townsend E.C."/>
            <person name="Alex Cheong J.Z."/>
            <person name="Salamzade R."/>
            <person name="Liu A."/>
            <person name="Sandstrom S."/>
            <person name="Davila E."/>
            <person name="Huang L."/>
            <person name="Xu K.H."/>
            <person name="Wu S.Y."/>
            <person name="Meudt J.J."/>
            <person name="Shanmuganayagam D."/>
            <person name="Gibson A.L.F."/>
            <person name="Kalan L.R."/>
        </authorList>
    </citation>
    <scope>NUCLEOTIDE SEQUENCE [LARGE SCALE GENOMIC DNA]</scope>
    <source>
        <strain evidence="6 7">LK2625</strain>
    </source>
</reference>
<dbReference type="InterPro" id="IPR027417">
    <property type="entry name" value="P-loop_NTPase"/>
</dbReference>
<dbReference type="InterPro" id="IPR014001">
    <property type="entry name" value="Helicase_ATP-bd"/>
</dbReference>
<keyword evidence="4" id="KW-0067">ATP-binding</keyword>
<organism evidence="6 7">
    <name type="scientific">Kocuria carniphila</name>
    <dbReference type="NCBI Taxonomy" id="262208"/>
    <lineage>
        <taxon>Bacteria</taxon>
        <taxon>Bacillati</taxon>
        <taxon>Actinomycetota</taxon>
        <taxon>Actinomycetes</taxon>
        <taxon>Micrococcales</taxon>
        <taxon>Micrococcaceae</taxon>
        <taxon>Kocuria</taxon>
    </lineage>
</organism>
<dbReference type="GO" id="GO:0004386">
    <property type="term" value="F:helicase activity"/>
    <property type="evidence" value="ECO:0007669"/>
    <property type="project" value="UniProtKB-KW"/>
</dbReference>
<dbReference type="EMBL" id="JAYWLU010000011">
    <property type="protein sequence ID" value="MEX3595305.1"/>
    <property type="molecule type" value="Genomic_DNA"/>
</dbReference>
<dbReference type="Proteomes" id="UP001558481">
    <property type="component" value="Unassembled WGS sequence"/>
</dbReference>
<dbReference type="Pfam" id="PF00270">
    <property type="entry name" value="DEAD"/>
    <property type="match status" value="1"/>
</dbReference>
<keyword evidence="3 6" id="KW-0347">Helicase</keyword>
<feature type="domain" description="Helicase ATP-binding" evidence="5">
    <location>
        <begin position="315"/>
        <end position="487"/>
    </location>
</feature>
<dbReference type="InterPro" id="IPR050474">
    <property type="entry name" value="Hel308_SKI2-like"/>
</dbReference>
<dbReference type="InterPro" id="IPR011545">
    <property type="entry name" value="DEAD/DEAH_box_helicase_dom"/>
</dbReference>
<keyword evidence="1" id="KW-0547">Nucleotide-binding</keyword>
<keyword evidence="2" id="KW-0378">Hydrolase</keyword>
<gene>
    <name evidence="6" type="ORF">VVR66_11330</name>
</gene>